<evidence type="ECO:0000313" key="2">
    <source>
        <dbReference type="Proteomes" id="UP000446768"/>
    </source>
</evidence>
<dbReference type="RefSeq" id="WP_154376905.1">
    <property type="nucleotide sequence ID" value="NZ_WKJJ01000012.1"/>
</dbReference>
<organism evidence="1 2">
    <name type="scientific">Pseudoduganella rivuli</name>
    <dbReference type="NCBI Taxonomy" id="2666085"/>
    <lineage>
        <taxon>Bacteria</taxon>
        <taxon>Pseudomonadati</taxon>
        <taxon>Pseudomonadota</taxon>
        <taxon>Betaproteobacteria</taxon>
        <taxon>Burkholderiales</taxon>
        <taxon>Oxalobacteraceae</taxon>
        <taxon>Telluria group</taxon>
        <taxon>Pseudoduganella</taxon>
    </lineage>
</organism>
<keyword evidence="2" id="KW-1185">Reference proteome</keyword>
<gene>
    <name evidence="1" type="ORF">GJ700_19375</name>
</gene>
<protein>
    <submittedName>
        <fullName evidence="1">Uncharacterized protein</fullName>
    </submittedName>
</protein>
<dbReference type="AlphaFoldDB" id="A0A7X2LUE7"/>
<sequence length="318" mass="33995">MKLQGVIGLAAASLLAGCSGIVENHHSPDRIKLGDFQKAGEGIVVLSTGADKACAAYSKFLYVQDAKTGADFSGVAGMSIDVYAVKSDFTDHYGTVNALTLPAGKYFLFPRNANWQFVSKHTPMLPFDVVAGQTTYLGEVYLSPSCAPESRLVVRDQYPRDMRVLVSKNPAFAQREVTKHLLLDAKDIGGEQHAAELVAASVIPARWSGALACSARADAGANAAAFEVKLAMDVAGNRAVIRRTTGELAESFTGSTVGMELDMQGEGHRVNDPGRAWQYRMKGRFIQDGRAVTAYSATGNMLVNGTAIRSCNLRMAPL</sequence>
<evidence type="ECO:0000313" key="1">
    <source>
        <dbReference type="EMBL" id="MRV73878.1"/>
    </source>
</evidence>
<proteinExistence type="predicted"/>
<dbReference type="EMBL" id="WKJJ01000012">
    <property type="protein sequence ID" value="MRV73878.1"/>
    <property type="molecule type" value="Genomic_DNA"/>
</dbReference>
<comment type="caution">
    <text evidence="1">The sequence shown here is derived from an EMBL/GenBank/DDBJ whole genome shotgun (WGS) entry which is preliminary data.</text>
</comment>
<dbReference type="PROSITE" id="PS51257">
    <property type="entry name" value="PROKAR_LIPOPROTEIN"/>
    <property type="match status" value="1"/>
</dbReference>
<dbReference type="Proteomes" id="UP000446768">
    <property type="component" value="Unassembled WGS sequence"/>
</dbReference>
<reference evidence="1 2" key="1">
    <citation type="submission" date="2019-11" db="EMBL/GenBank/DDBJ databases">
        <title>Novel species isolated from a subtropical stream in China.</title>
        <authorList>
            <person name="Lu H."/>
        </authorList>
    </citation>
    <scope>NUCLEOTIDE SEQUENCE [LARGE SCALE GENOMIC DNA]</scope>
    <source>
        <strain evidence="1 2">FT92W</strain>
    </source>
</reference>
<name>A0A7X2LUE7_9BURK</name>
<accession>A0A7X2LUE7</accession>